<dbReference type="STRING" id="299467.A0A443SUN3"/>
<comment type="caution">
    <text evidence="8">The sequence shown here is derived from an EMBL/GenBank/DDBJ whole genome shotgun (WGS) entry which is preliminary data.</text>
</comment>
<evidence type="ECO:0000313" key="8">
    <source>
        <dbReference type="EMBL" id="RWS31241.1"/>
    </source>
</evidence>
<sequence length="438" mass="48830">MKSKTLFLLNRTPFVRDFNAKIRSLTSQRRLVLGIESSCDDTCCSVISVNSNCEPSILSDCRQCDSRKHTEFGGILPQVVSFMHSNSIESVVRNAFNVSGIDIHSIDAIGVSNRPGLLPSLRIGTEYAKRLSLKYNKPLIPVHHMEAHALTAGLNYPQLKFPFLSLLISGGHCQILLVTSVDNFLLLGEAKTKVSPGETLDKIARVLKVKNLGPPFDRVTGGRALELLAKFGNPNAYFSDFKLFNPKLPKSCNFHFSGIRTLVESKIKQLEEKSSLPVDCPIHEIADIAASVLSLFTRYIWHRIRNAIYFLESSNILKSKDRVIQSNSTFVKDYTIERQPVKLQLAISGGVACNKYITETLKELCENANFSYADTEIEVIVPEPKLCTDNAVMIAWNAYLKLLNDSNDVLVNKEQIEAVDIDPKAPFANNISDLIEKI</sequence>
<protein>
    <recommendedName>
        <fullName evidence="1">N(6)-L-threonylcarbamoyladenine synthase</fullName>
        <ecNumber evidence="1">2.3.1.234</ecNumber>
    </recommendedName>
</protein>
<organism evidence="8 9">
    <name type="scientific">Leptotrombidium deliense</name>
    <dbReference type="NCBI Taxonomy" id="299467"/>
    <lineage>
        <taxon>Eukaryota</taxon>
        <taxon>Metazoa</taxon>
        <taxon>Ecdysozoa</taxon>
        <taxon>Arthropoda</taxon>
        <taxon>Chelicerata</taxon>
        <taxon>Arachnida</taxon>
        <taxon>Acari</taxon>
        <taxon>Acariformes</taxon>
        <taxon>Trombidiformes</taxon>
        <taxon>Prostigmata</taxon>
        <taxon>Anystina</taxon>
        <taxon>Parasitengona</taxon>
        <taxon>Trombiculoidea</taxon>
        <taxon>Trombiculidae</taxon>
        <taxon>Leptotrombidium</taxon>
    </lineage>
</organism>
<dbReference type="EMBL" id="NCKV01000226">
    <property type="protein sequence ID" value="RWS31241.1"/>
    <property type="molecule type" value="Genomic_DNA"/>
</dbReference>
<dbReference type="InterPro" id="IPR017861">
    <property type="entry name" value="KAE1/TsaD"/>
</dbReference>
<evidence type="ECO:0000256" key="4">
    <source>
        <dbReference type="ARBA" id="ARBA00022723"/>
    </source>
</evidence>
<keyword evidence="3" id="KW-0819">tRNA processing</keyword>
<evidence type="ECO:0000313" key="9">
    <source>
        <dbReference type="Proteomes" id="UP000288716"/>
    </source>
</evidence>
<evidence type="ECO:0000256" key="1">
    <source>
        <dbReference type="ARBA" id="ARBA00012156"/>
    </source>
</evidence>
<dbReference type="PANTHER" id="PTHR11735:SF6">
    <property type="entry name" value="TRNA N6-ADENOSINE THREONYLCARBAMOYLTRANSFERASE, MITOCHONDRIAL"/>
    <property type="match status" value="1"/>
</dbReference>
<accession>A0A443SUN3</accession>
<evidence type="ECO:0000256" key="5">
    <source>
        <dbReference type="ARBA" id="ARBA00023315"/>
    </source>
</evidence>
<keyword evidence="5" id="KW-0012">Acyltransferase</keyword>
<dbReference type="InterPro" id="IPR000905">
    <property type="entry name" value="Gcp-like_dom"/>
</dbReference>
<dbReference type="GO" id="GO:0046872">
    <property type="term" value="F:metal ion binding"/>
    <property type="evidence" value="ECO:0007669"/>
    <property type="project" value="UniProtKB-KW"/>
</dbReference>
<evidence type="ECO:0000256" key="6">
    <source>
        <dbReference type="ARBA" id="ARBA00048117"/>
    </source>
</evidence>
<dbReference type="GO" id="GO:0061711">
    <property type="term" value="F:tRNA N(6)-L-threonylcarbamoyladenine synthase activity"/>
    <property type="evidence" value="ECO:0007669"/>
    <property type="project" value="UniProtKB-EC"/>
</dbReference>
<keyword evidence="9" id="KW-1185">Reference proteome</keyword>
<dbReference type="SUPFAM" id="SSF53067">
    <property type="entry name" value="Actin-like ATPase domain"/>
    <property type="match status" value="1"/>
</dbReference>
<dbReference type="Gene3D" id="3.30.420.40">
    <property type="match status" value="2"/>
</dbReference>
<dbReference type="Pfam" id="PF00814">
    <property type="entry name" value="TsaD"/>
    <property type="match status" value="1"/>
</dbReference>
<dbReference type="PRINTS" id="PR00789">
    <property type="entry name" value="OSIALOPTASE"/>
</dbReference>
<name>A0A443SUN3_9ACAR</name>
<dbReference type="OrthoDB" id="10259622at2759"/>
<reference evidence="8 9" key="1">
    <citation type="journal article" date="2018" name="Gigascience">
        <title>Genomes of trombidid mites reveal novel predicted allergens and laterally-transferred genes associated with secondary metabolism.</title>
        <authorList>
            <person name="Dong X."/>
            <person name="Chaisiri K."/>
            <person name="Xia D."/>
            <person name="Armstrong S.D."/>
            <person name="Fang Y."/>
            <person name="Donnelly M.J."/>
            <person name="Kadowaki T."/>
            <person name="McGarry J.W."/>
            <person name="Darby A.C."/>
            <person name="Makepeace B.L."/>
        </authorList>
    </citation>
    <scope>NUCLEOTIDE SEQUENCE [LARGE SCALE GENOMIC DNA]</scope>
    <source>
        <strain evidence="8">UoL-UT</strain>
    </source>
</reference>
<feature type="domain" description="Gcp-like" evidence="7">
    <location>
        <begin position="64"/>
        <end position="396"/>
    </location>
</feature>
<dbReference type="VEuPathDB" id="VectorBase:LDEU000802"/>
<dbReference type="GO" id="GO:0008033">
    <property type="term" value="P:tRNA processing"/>
    <property type="evidence" value="ECO:0007669"/>
    <property type="project" value="UniProtKB-KW"/>
</dbReference>
<dbReference type="Proteomes" id="UP000288716">
    <property type="component" value="Unassembled WGS sequence"/>
</dbReference>
<gene>
    <name evidence="8" type="ORF">B4U80_08268</name>
</gene>
<dbReference type="InterPro" id="IPR043129">
    <property type="entry name" value="ATPase_NBD"/>
</dbReference>
<proteinExistence type="predicted"/>
<dbReference type="PANTHER" id="PTHR11735">
    <property type="entry name" value="TRNA N6-ADENOSINE THREONYLCARBAMOYLTRANSFERASE"/>
    <property type="match status" value="1"/>
</dbReference>
<dbReference type="AlphaFoldDB" id="A0A443SUN3"/>
<dbReference type="GO" id="GO:0005739">
    <property type="term" value="C:mitochondrion"/>
    <property type="evidence" value="ECO:0007669"/>
    <property type="project" value="TreeGrafter"/>
</dbReference>
<dbReference type="EC" id="2.3.1.234" evidence="1"/>
<comment type="catalytic activity">
    <reaction evidence="6">
        <text>L-threonylcarbamoyladenylate + adenosine(37) in tRNA = N(6)-L-threonylcarbamoyladenosine(37) in tRNA + AMP + H(+)</text>
        <dbReference type="Rhea" id="RHEA:37059"/>
        <dbReference type="Rhea" id="RHEA-COMP:10162"/>
        <dbReference type="Rhea" id="RHEA-COMP:10163"/>
        <dbReference type="ChEBI" id="CHEBI:15378"/>
        <dbReference type="ChEBI" id="CHEBI:73682"/>
        <dbReference type="ChEBI" id="CHEBI:74411"/>
        <dbReference type="ChEBI" id="CHEBI:74418"/>
        <dbReference type="ChEBI" id="CHEBI:456215"/>
        <dbReference type="EC" id="2.3.1.234"/>
    </reaction>
</comment>
<dbReference type="NCBIfam" id="TIGR00329">
    <property type="entry name" value="gcp_kae1"/>
    <property type="match status" value="1"/>
</dbReference>
<dbReference type="CDD" id="cd24134">
    <property type="entry name" value="ASKHA_NBD_OSGEPL1_QRI7_euk"/>
    <property type="match status" value="1"/>
</dbReference>
<keyword evidence="4" id="KW-0479">Metal-binding</keyword>
<keyword evidence="2 8" id="KW-0808">Transferase</keyword>
<evidence type="ECO:0000256" key="3">
    <source>
        <dbReference type="ARBA" id="ARBA00022694"/>
    </source>
</evidence>
<evidence type="ECO:0000256" key="2">
    <source>
        <dbReference type="ARBA" id="ARBA00022679"/>
    </source>
</evidence>
<evidence type="ECO:0000259" key="7">
    <source>
        <dbReference type="Pfam" id="PF00814"/>
    </source>
</evidence>